<name>A0A194QYD8_PAPMA</name>
<keyword evidence="5 9" id="KW-0297">G-protein coupled receptor</keyword>
<evidence type="ECO:0000256" key="2">
    <source>
        <dbReference type="ARBA" id="ARBA00010663"/>
    </source>
</evidence>
<dbReference type="GO" id="GO:0004930">
    <property type="term" value="F:G protein-coupled receptor activity"/>
    <property type="evidence" value="ECO:0007669"/>
    <property type="project" value="UniProtKB-KW"/>
</dbReference>
<dbReference type="Pfam" id="PF00001">
    <property type="entry name" value="7tm_1"/>
    <property type="match status" value="1"/>
</dbReference>
<feature type="transmembrane region" description="Helical" evidence="11">
    <location>
        <begin position="335"/>
        <end position="358"/>
    </location>
</feature>
<feature type="transmembrane region" description="Helical" evidence="11">
    <location>
        <begin position="76"/>
        <end position="97"/>
    </location>
</feature>
<dbReference type="GO" id="GO:0005886">
    <property type="term" value="C:plasma membrane"/>
    <property type="evidence" value="ECO:0007669"/>
    <property type="project" value="TreeGrafter"/>
</dbReference>
<dbReference type="AlphaFoldDB" id="A0A194QYD8"/>
<feature type="domain" description="G-protein coupled receptors family 1 profile" evidence="12">
    <location>
        <begin position="88"/>
        <end position="356"/>
    </location>
</feature>
<dbReference type="FunCoup" id="A0A194QYD8">
    <property type="interactions" value="30"/>
</dbReference>
<dbReference type="CDD" id="cd14978">
    <property type="entry name" value="7tmA_FMRFamide_R-like"/>
    <property type="match status" value="1"/>
</dbReference>
<feature type="transmembrane region" description="Helical" evidence="11">
    <location>
        <begin position="146"/>
        <end position="167"/>
    </location>
</feature>
<sequence length="405" mass="45532">MARRPYKKALAKGAHAVLGGQAPEWAVFKMTAPTPDINITTVGPGLNLTNSNGTTKSDICLFESVSEQIANGLNVYYIPILVLLGAIGNLLSVYVFYKTKLRLQSTSQYLSALAISDTLFLLQLIPPWLNAVHFSDLFHRQGFCQIFVYISYVTCTFSAWIVVAFTIERFMAVLHPLQCNVICTVRRSRYVITANALFSLLLNIPVLRFVTPTPTDCNIDFEYLAHAARFNIVDTVASFTVPLAVIFVLNVRIVVGIYRIERERREYTRAEHLAAFTNQIQPQRPLGYPRSQTRVTKMLLIVSSVYVGLNVPAYTMRVIAYAFNLNQRESTGSWAALQQIALIFFNTNFGINFTLYCLSGQNFRRAVKNILPRFRKRTRRAITLRELSPNQAPGGSATSKSKLHA</sequence>
<reference evidence="13 14" key="1">
    <citation type="journal article" date="2015" name="Nat. Commun.">
        <title>Outbred genome sequencing and CRISPR/Cas9 gene editing in butterflies.</title>
        <authorList>
            <person name="Li X."/>
            <person name="Fan D."/>
            <person name="Zhang W."/>
            <person name="Liu G."/>
            <person name="Zhang L."/>
            <person name="Zhao L."/>
            <person name="Fang X."/>
            <person name="Chen L."/>
            <person name="Dong Y."/>
            <person name="Chen Y."/>
            <person name="Ding Y."/>
            <person name="Zhao R."/>
            <person name="Feng M."/>
            <person name="Zhu Y."/>
            <person name="Feng Y."/>
            <person name="Jiang X."/>
            <person name="Zhu D."/>
            <person name="Xiang H."/>
            <person name="Feng X."/>
            <person name="Li S."/>
            <person name="Wang J."/>
            <person name="Zhang G."/>
            <person name="Kronforst M.R."/>
            <person name="Wang W."/>
        </authorList>
    </citation>
    <scope>NUCLEOTIDE SEQUENCE [LARGE SCALE GENOMIC DNA]</scope>
    <source>
        <strain evidence="13">Ya'a_city_454_Pm</strain>
        <tissue evidence="13">Whole body</tissue>
    </source>
</reference>
<evidence type="ECO:0000313" key="13">
    <source>
        <dbReference type="EMBL" id="KPJ10314.1"/>
    </source>
</evidence>
<feature type="transmembrane region" description="Helical" evidence="11">
    <location>
        <begin position="230"/>
        <end position="255"/>
    </location>
</feature>
<evidence type="ECO:0000259" key="12">
    <source>
        <dbReference type="PROSITE" id="PS50262"/>
    </source>
</evidence>
<dbReference type="SUPFAM" id="SSF81321">
    <property type="entry name" value="Family A G protein-coupled receptor-like"/>
    <property type="match status" value="1"/>
</dbReference>
<evidence type="ECO:0000256" key="4">
    <source>
        <dbReference type="ARBA" id="ARBA00022989"/>
    </source>
</evidence>
<dbReference type="InterPro" id="IPR017452">
    <property type="entry name" value="GPCR_Rhodpsn_7TM"/>
</dbReference>
<evidence type="ECO:0000256" key="11">
    <source>
        <dbReference type="SAM" id="Phobius"/>
    </source>
</evidence>
<keyword evidence="4 11" id="KW-1133">Transmembrane helix</keyword>
<dbReference type="Proteomes" id="UP000053240">
    <property type="component" value="Unassembled WGS sequence"/>
</dbReference>
<evidence type="ECO:0000256" key="10">
    <source>
        <dbReference type="SAM" id="MobiDB-lite"/>
    </source>
</evidence>
<feature type="compositionally biased region" description="Polar residues" evidence="10">
    <location>
        <begin position="388"/>
        <end position="405"/>
    </location>
</feature>
<comment type="similarity">
    <text evidence="2 9">Belongs to the G-protein coupled receptor 1 family.</text>
</comment>
<gene>
    <name evidence="13" type="ORF">RR48_08974</name>
</gene>
<evidence type="ECO:0000313" key="14">
    <source>
        <dbReference type="Proteomes" id="UP000053240"/>
    </source>
</evidence>
<evidence type="ECO:0000256" key="7">
    <source>
        <dbReference type="ARBA" id="ARBA00023170"/>
    </source>
</evidence>
<keyword evidence="7 9" id="KW-0675">Receptor</keyword>
<dbReference type="PROSITE" id="PS50262">
    <property type="entry name" value="G_PROTEIN_RECEP_F1_2"/>
    <property type="match status" value="1"/>
</dbReference>
<keyword evidence="6 11" id="KW-0472">Membrane</keyword>
<dbReference type="Gene3D" id="1.20.1070.10">
    <property type="entry name" value="Rhodopsin 7-helix transmembrane proteins"/>
    <property type="match status" value="1"/>
</dbReference>
<accession>A0A194QYD8</accession>
<evidence type="ECO:0000256" key="9">
    <source>
        <dbReference type="RuleBase" id="RU000688"/>
    </source>
</evidence>
<dbReference type="PROSITE" id="PS00237">
    <property type="entry name" value="G_PROTEIN_RECEP_F1_1"/>
    <property type="match status" value="1"/>
</dbReference>
<keyword evidence="14" id="KW-1185">Reference proteome</keyword>
<proteinExistence type="inferred from homology"/>
<dbReference type="PANTHER" id="PTHR24243:SF230">
    <property type="entry name" value="G-PROTEIN COUPLED RECEPTORS FAMILY 1 PROFILE DOMAIN-CONTAINING PROTEIN"/>
    <property type="match status" value="1"/>
</dbReference>
<evidence type="ECO:0000256" key="1">
    <source>
        <dbReference type="ARBA" id="ARBA00004141"/>
    </source>
</evidence>
<dbReference type="InterPro" id="IPR000276">
    <property type="entry name" value="GPCR_Rhodpsn"/>
</dbReference>
<dbReference type="InParanoid" id="A0A194QYD8"/>
<keyword evidence="8 9" id="KW-0807">Transducer</keyword>
<evidence type="ECO:0000256" key="6">
    <source>
        <dbReference type="ARBA" id="ARBA00023136"/>
    </source>
</evidence>
<feature type="region of interest" description="Disordered" evidence="10">
    <location>
        <begin position="386"/>
        <end position="405"/>
    </location>
</feature>
<feature type="transmembrane region" description="Helical" evidence="11">
    <location>
        <begin position="188"/>
        <end position="210"/>
    </location>
</feature>
<dbReference type="PRINTS" id="PR00237">
    <property type="entry name" value="GPCRRHODOPSN"/>
</dbReference>
<evidence type="ECO:0000256" key="8">
    <source>
        <dbReference type="ARBA" id="ARBA00023224"/>
    </source>
</evidence>
<evidence type="ECO:0000256" key="5">
    <source>
        <dbReference type="ARBA" id="ARBA00023040"/>
    </source>
</evidence>
<dbReference type="EMBL" id="KQ460953">
    <property type="protein sequence ID" value="KPJ10314.1"/>
    <property type="molecule type" value="Genomic_DNA"/>
</dbReference>
<feature type="transmembrane region" description="Helical" evidence="11">
    <location>
        <begin position="298"/>
        <end position="323"/>
    </location>
</feature>
<dbReference type="PANTHER" id="PTHR24243">
    <property type="entry name" value="G-PROTEIN COUPLED RECEPTOR"/>
    <property type="match status" value="1"/>
</dbReference>
<protein>
    <submittedName>
        <fullName evidence="13">Rhodopsin, GQ-coupled</fullName>
    </submittedName>
</protein>
<organism evidence="13 14">
    <name type="scientific">Papilio machaon</name>
    <name type="common">Old World swallowtail butterfly</name>
    <dbReference type="NCBI Taxonomy" id="76193"/>
    <lineage>
        <taxon>Eukaryota</taxon>
        <taxon>Metazoa</taxon>
        <taxon>Ecdysozoa</taxon>
        <taxon>Arthropoda</taxon>
        <taxon>Hexapoda</taxon>
        <taxon>Insecta</taxon>
        <taxon>Pterygota</taxon>
        <taxon>Neoptera</taxon>
        <taxon>Endopterygota</taxon>
        <taxon>Lepidoptera</taxon>
        <taxon>Glossata</taxon>
        <taxon>Ditrysia</taxon>
        <taxon>Papilionoidea</taxon>
        <taxon>Papilionidae</taxon>
        <taxon>Papilioninae</taxon>
        <taxon>Papilio</taxon>
    </lineage>
</organism>
<evidence type="ECO:0000256" key="3">
    <source>
        <dbReference type="ARBA" id="ARBA00022692"/>
    </source>
</evidence>
<feature type="transmembrane region" description="Helical" evidence="11">
    <location>
        <begin position="109"/>
        <end position="126"/>
    </location>
</feature>
<comment type="subcellular location">
    <subcellularLocation>
        <location evidence="1">Membrane</location>
        <topology evidence="1">Multi-pass membrane protein</topology>
    </subcellularLocation>
</comment>
<keyword evidence="3 9" id="KW-0812">Transmembrane</keyword>